<dbReference type="InterPro" id="IPR003439">
    <property type="entry name" value="ABC_transporter-like_ATP-bd"/>
</dbReference>
<dbReference type="PROSITE" id="PS50893">
    <property type="entry name" value="ABC_TRANSPORTER_2"/>
    <property type="match status" value="1"/>
</dbReference>
<evidence type="ECO:0000259" key="8">
    <source>
        <dbReference type="PROSITE" id="PS50893"/>
    </source>
</evidence>
<dbReference type="InterPro" id="IPR039421">
    <property type="entry name" value="Type_1_exporter"/>
</dbReference>
<dbReference type="EMBL" id="MN740407">
    <property type="protein sequence ID" value="QHU05103.1"/>
    <property type="molecule type" value="Genomic_DNA"/>
</dbReference>
<evidence type="ECO:0000256" key="6">
    <source>
        <dbReference type="ARBA" id="ARBA00023136"/>
    </source>
</evidence>
<proteinExistence type="predicted"/>
<dbReference type="GO" id="GO:0015421">
    <property type="term" value="F:ABC-type oligopeptide transporter activity"/>
    <property type="evidence" value="ECO:0007669"/>
    <property type="project" value="TreeGrafter"/>
</dbReference>
<dbReference type="Gene3D" id="1.20.1560.10">
    <property type="entry name" value="ABC transporter type 1, transmembrane domain"/>
    <property type="match status" value="1"/>
</dbReference>
<organism evidence="10">
    <name type="scientific">viral metagenome</name>
    <dbReference type="NCBI Taxonomy" id="1070528"/>
    <lineage>
        <taxon>unclassified sequences</taxon>
        <taxon>metagenomes</taxon>
        <taxon>organismal metagenomes</taxon>
    </lineage>
</organism>
<feature type="transmembrane region" description="Helical" evidence="7">
    <location>
        <begin position="134"/>
        <end position="154"/>
    </location>
</feature>
<sequence length="550" mass="64662">MNIIFDLLKQFFYEEYLNTAFMIITSFIINILQTNGISYVTAKIIDFIHKNKKTQVYDFYHAFIMISVAYIIVNYVYKHFQNKLLSNLRQWLRHQIVKIMLLTNNDNFSEMNFTKLYSPINRISYVCSMVFNDIIAYLLPNIAFLIIISTYFLYKDQHFGTAFIFGNLLFGVYVGLNWRDMLEKMEESERYVVETEGYLMEILNGIDKIVYRGQTLQEIDNFSKKTETSIDKVFRFYSNANYHGTIMSIMIYIIVCVSIGYLISLFFERKIDLTTFITFFTIILLYRDKMTIVIQQVPDFIEFLGRSDTLLVHFKDMEKEYNRISNRTHEPKELAFDKIRFENVSFKYNLSEKPIFENLNVTINTHNKIIGMVGTSGKGKSTFMKLVLKLYTPKSGIIYIDEQNIENIDPDYIRSHLTYVNQNSKLFDKKIIDNMLYGCLKPDVCNQYLKEIMQYKKIGELYKNIDIYNQQSGPLGENLSGGQRQIVNIIGGLINPSKILILDEPTNALDPELKRELIGLIKDFKKYKKCIIIITHDRDVHPLFDETVHI</sequence>
<dbReference type="PANTHER" id="PTHR43394:SF1">
    <property type="entry name" value="ATP-BINDING CASSETTE SUB-FAMILY B MEMBER 10, MITOCHONDRIAL"/>
    <property type="match status" value="1"/>
</dbReference>
<dbReference type="Pfam" id="PF00005">
    <property type="entry name" value="ABC_tran"/>
    <property type="match status" value="1"/>
</dbReference>
<evidence type="ECO:0000256" key="3">
    <source>
        <dbReference type="ARBA" id="ARBA00022741"/>
    </source>
</evidence>
<reference evidence="10" key="1">
    <citation type="journal article" date="2020" name="Nature">
        <title>Giant virus diversity and host interactions through global metagenomics.</title>
        <authorList>
            <person name="Schulz F."/>
            <person name="Roux S."/>
            <person name="Paez-Espino D."/>
            <person name="Jungbluth S."/>
            <person name="Walsh D.A."/>
            <person name="Denef V.J."/>
            <person name="McMahon K.D."/>
            <person name="Konstantinidis K.T."/>
            <person name="Eloe-Fadrosh E.A."/>
            <person name="Kyrpides N.C."/>
            <person name="Woyke T."/>
        </authorList>
    </citation>
    <scope>NUCLEOTIDE SEQUENCE</scope>
    <source>
        <strain evidence="10">GVMAG-M-3300027708-5</strain>
    </source>
</reference>
<dbReference type="InterPro" id="IPR003593">
    <property type="entry name" value="AAA+_ATPase"/>
</dbReference>
<dbReference type="PANTHER" id="PTHR43394">
    <property type="entry name" value="ATP-DEPENDENT PERMEASE MDL1, MITOCHONDRIAL"/>
    <property type="match status" value="1"/>
</dbReference>
<keyword evidence="6 7" id="KW-0472">Membrane</keyword>
<evidence type="ECO:0000256" key="5">
    <source>
        <dbReference type="ARBA" id="ARBA00022989"/>
    </source>
</evidence>
<evidence type="ECO:0000256" key="1">
    <source>
        <dbReference type="ARBA" id="ARBA00004141"/>
    </source>
</evidence>
<evidence type="ECO:0000256" key="4">
    <source>
        <dbReference type="ARBA" id="ARBA00022840"/>
    </source>
</evidence>
<evidence type="ECO:0000259" key="9">
    <source>
        <dbReference type="PROSITE" id="PS50929"/>
    </source>
</evidence>
<dbReference type="GO" id="GO:0016020">
    <property type="term" value="C:membrane"/>
    <property type="evidence" value="ECO:0007669"/>
    <property type="project" value="UniProtKB-SubCell"/>
</dbReference>
<feature type="transmembrane region" description="Helical" evidence="7">
    <location>
        <begin position="242"/>
        <end position="263"/>
    </location>
</feature>
<keyword evidence="5 7" id="KW-1133">Transmembrane helix</keyword>
<dbReference type="SUPFAM" id="SSF90123">
    <property type="entry name" value="ABC transporter transmembrane region"/>
    <property type="match status" value="1"/>
</dbReference>
<keyword evidence="2 7" id="KW-0812">Transmembrane</keyword>
<dbReference type="Pfam" id="PF00664">
    <property type="entry name" value="ABC_membrane"/>
    <property type="match status" value="1"/>
</dbReference>
<dbReference type="GO" id="GO:0005524">
    <property type="term" value="F:ATP binding"/>
    <property type="evidence" value="ECO:0007669"/>
    <property type="project" value="UniProtKB-KW"/>
</dbReference>
<evidence type="ECO:0000313" key="10">
    <source>
        <dbReference type="EMBL" id="QHU05103.1"/>
    </source>
</evidence>
<accession>A0A6C0JIA1</accession>
<evidence type="ECO:0008006" key="11">
    <source>
        <dbReference type="Google" id="ProtNLM"/>
    </source>
</evidence>
<feature type="domain" description="ABC transmembrane type-1" evidence="9">
    <location>
        <begin position="20"/>
        <end position="302"/>
    </location>
</feature>
<protein>
    <recommendedName>
        <fullName evidence="11">ABC transporter domain-containing protein</fullName>
    </recommendedName>
</protein>
<dbReference type="AlphaFoldDB" id="A0A6C0JIA1"/>
<dbReference type="InterPro" id="IPR027417">
    <property type="entry name" value="P-loop_NTPase"/>
</dbReference>
<keyword evidence="4" id="KW-0067">ATP-binding</keyword>
<keyword evidence="3" id="KW-0547">Nucleotide-binding</keyword>
<dbReference type="SUPFAM" id="SSF52540">
    <property type="entry name" value="P-loop containing nucleoside triphosphate hydrolases"/>
    <property type="match status" value="1"/>
</dbReference>
<dbReference type="Gene3D" id="3.40.50.300">
    <property type="entry name" value="P-loop containing nucleotide triphosphate hydrolases"/>
    <property type="match status" value="1"/>
</dbReference>
<dbReference type="GO" id="GO:0016887">
    <property type="term" value="F:ATP hydrolysis activity"/>
    <property type="evidence" value="ECO:0007669"/>
    <property type="project" value="InterPro"/>
</dbReference>
<evidence type="ECO:0000256" key="2">
    <source>
        <dbReference type="ARBA" id="ARBA00022692"/>
    </source>
</evidence>
<dbReference type="SMART" id="SM00382">
    <property type="entry name" value="AAA"/>
    <property type="match status" value="1"/>
</dbReference>
<feature type="domain" description="ABC transporter" evidence="8">
    <location>
        <begin position="339"/>
        <end position="550"/>
    </location>
</feature>
<comment type="subcellular location">
    <subcellularLocation>
        <location evidence="1">Membrane</location>
        <topology evidence="1">Multi-pass membrane protein</topology>
    </subcellularLocation>
</comment>
<feature type="transmembrane region" description="Helical" evidence="7">
    <location>
        <begin position="161"/>
        <end position="178"/>
    </location>
</feature>
<dbReference type="InterPro" id="IPR011527">
    <property type="entry name" value="ABC1_TM_dom"/>
</dbReference>
<evidence type="ECO:0000256" key="7">
    <source>
        <dbReference type="SAM" id="Phobius"/>
    </source>
</evidence>
<feature type="transmembrane region" description="Helical" evidence="7">
    <location>
        <begin position="20"/>
        <end position="45"/>
    </location>
</feature>
<dbReference type="PROSITE" id="PS50929">
    <property type="entry name" value="ABC_TM1F"/>
    <property type="match status" value="1"/>
</dbReference>
<name>A0A6C0JIA1_9ZZZZ</name>
<dbReference type="InterPro" id="IPR036640">
    <property type="entry name" value="ABC1_TM_sf"/>
</dbReference>
<feature type="transmembrane region" description="Helical" evidence="7">
    <location>
        <begin position="57"/>
        <end position="77"/>
    </location>
</feature>